<feature type="chain" id="PRO_5003120015" description="NlpC/P60 domain-containing protein" evidence="1">
    <location>
        <begin position="22"/>
        <end position="232"/>
    </location>
</feature>
<dbReference type="InterPro" id="IPR038765">
    <property type="entry name" value="Papain-like_cys_pep_sf"/>
</dbReference>
<dbReference type="HOGENOM" id="CLU_1193059_0_0_0"/>
<reference evidence="2 3" key="1">
    <citation type="journal article" date="2010" name="Proc. Natl. Acad. Sci. U.S.A.">
        <title>A Nitrospira metagenome illuminates the physiology and evolution of globally important nitrite-oxidizing bacteria.</title>
        <authorList>
            <person name="Lucker S."/>
            <person name="Wagner M."/>
            <person name="Maixner F."/>
            <person name="Pelletier E."/>
            <person name="Koch H."/>
            <person name="Vacherie B."/>
            <person name="Rattei T."/>
            <person name="Sinninghe Damste J."/>
            <person name="Spieck E."/>
            <person name="Le Paslier D."/>
            <person name="Daims H."/>
        </authorList>
    </citation>
    <scope>NUCLEOTIDE SEQUENCE [LARGE SCALE GENOMIC DNA]</scope>
</reference>
<accession>D8PEZ3</accession>
<evidence type="ECO:0000313" key="2">
    <source>
        <dbReference type="EMBL" id="CBK41802.1"/>
    </source>
</evidence>
<sequence length="232" mass="25267">MPGFSHSLCTLLVGAALSACAAPASQGLRQAVTPISDCCRTTQPDSRKQAIVQTAVNLVGARTIESQGRRISYDCAGVTRAIYLAHGIDLFEGGSGDGMANGVGLIYNHLRKHGQLHRGPVVQAGDLVFFDNTWDYNGDGLVNDPLTHVGIVERVESNGTIVFISRVAGAIERYRMNVAYPHIHRTADGRLLNDYMRRKHWRDGEQTPYLTGELFAAFGTRVVESASSPDRR</sequence>
<evidence type="ECO:0000313" key="3">
    <source>
        <dbReference type="Proteomes" id="UP000001660"/>
    </source>
</evidence>
<dbReference type="eggNOG" id="COG0791">
    <property type="taxonomic scope" value="Bacteria"/>
</dbReference>
<gene>
    <name evidence="2" type="ORF">NIDE2082</name>
</gene>
<dbReference type="OrthoDB" id="9790543at2"/>
<dbReference type="AlphaFoldDB" id="D8PEZ3"/>
<keyword evidence="1" id="KW-0732">Signal</keyword>
<keyword evidence="3" id="KW-1185">Reference proteome</keyword>
<name>D8PEZ3_9BACT</name>
<evidence type="ECO:0000256" key="1">
    <source>
        <dbReference type="SAM" id="SignalP"/>
    </source>
</evidence>
<organism evidence="2 3">
    <name type="scientific">Nitrospira defluvii</name>
    <dbReference type="NCBI Taxonomy" id="330214"/>
    <lineage>
        <taxon>Bacteria</taxon>
        <taxon>Pseudomonadati</taxon>
        <taxon>Nitrospirota</taxon>
        <taxon>Nitrospiria</taxon>
        <taxon>Nitrospirales</taxon>
        <taxon>Nitrospiraceae</taxon>
        <taxon>Nitrospira</taxon>
    </lineage>
</organism>
<dbReference type="Proteomes" id="UP000001660">
    <property type="component" value="Chromosome"/>
</dbReference>
<feature type="signal peptide" evidence="1">
    <location>
        <begin position="1"/>
        <end position="21"/>
    </location>
</feature>
<dbReference type="KEGG" id="nde:NIDE2082"/>
<evidence type="ECO:0008006" key="4">
    <source>
        <dbReference type="Google" id="ProtNLM"/>
    </source>
</evidence>
<dbReference type="STRING" id="330214.NIDE2082"/>
<dbReference type="SUPFAM" id="SSF54001">
    <property type="entry name" value="Cysteine proteinases"/>
    <property type="match status" value="1"/>
</dbReference>
<dbReference type="Gene3D" id="3.90.1720.10">
    <property type="entry name" value="endopeptidase domain like (from Nostoc punctiforme)"/>
    <property type="match status" value="1"/>
</dbReference>
<proteinExistence type="predicted"/>
<dbReference type="EMBL" id="FP929003">
    <property type="protein sequence ID" value="CBK41802.1"/>
    <property type="molecule type" value="Genomic_DNA"/>
</dbReference>
<protein>
    <recommendedName>
        <fullName evidence="4">NlpC/P60 domain-containing protein</fullName>
    </recommendedName>
</protein>